<keyword evidence="4 6" id="KW-1133">Transmembrane helix</keyword>
<evidence type="ECO:0000313" key="9">
    <source>
        <dbReference type="Proteomes" id="UP000035481"/>
    </source>
</evidence>
<evidence type="ECO:0000256" key="2">
    <source>
        <dbReference type="ARBA" id="ARBA00022475"/>
    </source>
</evidence>
<evidence type="ECO:0000256" key="4">
    <source>
        <dbReference type="ARBA" id="ARBA00022989"/>
    </source>
</evidence>
<feature type="transmembrane region" description="Helical" evidence="6">
    <location>
        <begin position="113"/>
        <end position="132"/>
    </location>
</feature>
<dbReference type="GO" id="GO:0005886">
    <property type="term" value="C:plasma membrane"/>
    <property type="evidence" value="ECO:0007669"/>
    <property type="project" value="UniProtKB-SubCell"/>
</dbReference>
<sequence>MRDVWIKSVLLGCGYALLYAGAREVSVSHWLLPAGLRFVALLWLPLRFWPFVLLGEASASFYYRADRLDTFGWPWMLITVLGPLAATSLPVWILRRTRWGRDPHDLATPVTRMLFAGIIASGLGALAGVLAVEAVHYGPTVARVPNTAGHNFAMFVVGDYLGILAMVPLGMTILMGRRRLRAILRCDLAGQPVSAYLWNLCLCALALTALQLMSRNTMFTEVRDVARLAMLIPAVFMTYRYGWMGALPAVLMGNVGIEATILQARETGLVQAQFLMAIVGSGLLLFGSIKTDRDLGLARGHKENQRIRRAARGNLSWSQQWAYHGASILESANATMGGPRADLLVAADAESLANHRWSGSVATQRRGLSTHIDSLRMSDVRAHGLKLALCHGQLRTEIEEQGIRYRAKVSGAFLELPTDMLETTYRLVEGFTLRLANDYVPSKIRVRVIVSRSGPRALAIVVKAWPGPANKKAPDMRAPYFTKHEVNNIAVTYQGKHRDHTDRRVPALAVLLRD</sequence>
<feature type="domain" description="MASE1" evidence="7">
    <location>
        <begin position="14"/>
        <end position="253"/>
    </location>
</feature>
<feature type="transmembrane region" description="Helical" evidence="6">
    <location>
        <begin position="225"/>
        <end position="243"/>
    </location>
</feature>
<accession>A0A0G9H768</accession>
<dbReference type="Pfam" id="PF05231">
    <property type="entry name" value="MASE1"/>
    <property type="match status" value="1"/>
</dbReference>
<feature type="transmembrane region" description="Helical" evidence="6">
    <location>
        <begin position="195"/>
        <end position="213"/>
    </location>
</feature>
<comment type="caution">
    <text evidence="8">The sequence shown here is derived from an EMBL/GenBank/DDBJ whole genome shotgun (WGS) entry which is preliminary data.</text>
</comment>
<dbReference type="Proteomes" id="UP000035481">
    <property type="component" value="Unassembled WGS sequence"/>
</dbReference>
<keyword evidence="3 6" id="KW-0812">Transmembrane</keyword>
<organism evidence="8 9">
    <name type="scientific">Dyella japonica DSM 16301</name>
    <dbReference type="NCBI Taxonomy" id="1440762"/>
    <lineage>
        <taxon>Bacteria</taxon>
        <taxon>Pseudomonadati</taxon>
        <taxon>Pseudomonadota</taxon>
        <taxon>Gammaproteobacteria</taxon>
        <taxon>Lysobacterales</taxon>
        <taxon>Rhodanobacteraceae</taxon>
        <taxon>Dyella</taxon>
    </lineage>
</organism>
<keyword evidence="2" id="KW-1003">Cell membrane</keyword>
<evidence type="ECO:0000313" key="8">
    <source>
        <dbReference type="EMBL" id="KLD65448.1"/>
    </source>
</evidence>
<feature type="transmembrane region" description="Helical" evidence="6">
    <location>
        <begin position="152"/>
        <end position="175"/>
    </location>
</feature>
<evidence type="ECO:0000259" key="7">
    <source>
        <dbReference type="Pfam" id="PF05231"/>
    </source>
</evidence>
<dbReference type="PATRIC" id="fig|1440762.4.peg.3324"/>
<gene>
    <name evidence="8" type="ORF">Y882_02715</name>
</gene>
<name>A0A0G9H768_9GAMM</name>
<dbReference type="EMBL" id="JPLA01000006">
    <property type="protein sequence ID" value="KLD65448.1"/>
    <property type="molecule type" value="Genomic_DNA"/>
</dbReference>
<dbReference type="RefSeq" id="WP_046970333.1">
    <property type="nucleotide sequence ID" value="NZ_JPLA01000006.1"/>
</dbReference>
<comment type="subcellular location">
    <subcellularLocation>
        <location evidence="1">Cell membrane</location>
        <topology evidence="1">Multi-pass membrane protein</topology>
    </subcellularLocation>
</comment>
<feature type="transmembrane region" description="Helical" evidence="6">
    <location>
        <begin position="270"/>
        <end position="289"/>
    </location>
</feature>
<evidence type="ECO:0000256" key="1">
    <source>
        <dbReference type="ARBA" id="ARBA00004651"/>
    </source>
</evidence>
<proteinExistence type="predicted"/>
<protein>
    <recommendedName>
        <fullName evidence="7">MASE1 domain-containing protein</fullName>
    </recommendedName>
</protein>
<evidence type="ECO:0000256" key="6">
    <source>
        <dbReference type="SAM" id="Phobius"/>
    </source>
</evidence>
<evidence type="ECO:0000256" key="3">
    <source>
        <dbReference type="ARBA" id="ARBA00022692"/>
    </source>
</evidence>
<evidence type="ECO:0000256" key="5">
    <source>
        <dbReference type="ARBA" id="ARBA00023136"/>
    </source>
</evidence>
<dbReference type="OrthoDB" id="5929525at2"/>
<keyword evidence="5 6" id="KW-0472">Membrane</keyword>
<feature type="transmembrane region" description="Helical" evidence="6">
    <location>
        <begin position="75"/>
        <end position="93"/>
    </location>
</feature>
<reference evidence="8 9" key="1">
    <citation type="journal article" date="2015" name="Antonie Van Leeuwenhoek">
        <title>A phylogenomic and molecular marker based taxonomic framework for the order Xanthomonadales: proposal to transfer the families Algiphilaceae and Solimonadaceae to the order Nevskiales ord. nov. and to create a new family within the order Xanthomonadales, the family Rhodanobacteraceae fam. nov., containing the genus Rhodanobacter and its closest relatives.</title>
        <authorList>
            <person name="Naushad S."/>
            <person name="Adeolu M."/>
            <person name="Wong S."/>
            <person name="Sohail M."/>
            <person name="Schellhorn H.E."/>
            <person name="Gupta R.S."/>
        </authorList>
    </citation>
    <scope>NUCLEOTIDE SEQUENCE [LARGE SCALE GENOMIC DNA]</scope>
    <source>
        <strain evidence="8 9">DSM 16301</strain>
    </source>
</reference>
<dbReference type="AlphaFoldDB" id="A0A0G9H768"/>
<dbReference type="InterPro" id="IPR007895">
    <property type="entry name" value="MASE1"/>
</dbReference>